<protein>
    <submittedName>
        <fullName evidence="4">Phage tail tape measure protein</fullName>
    </submittedName>
</protein>
<dbReference type="PANTHER" id="PTHR37813:SF1">
    <property type="entry name" value="FELS-2 PROPHAGE PROTEIN"/>
    <property type="match status" value="1"/>
</dbReference>
<name>A0ABS6IWV7_9LACO</name>
<feature type="transmembrane region" description="Helical" evidence="2">
    <location>
        <begin position="612"/>
        <end position="636"/>
    </location>
</feature>
<feature type="transmembrane region" description="Helical" evidence="2">
    <location>
        <begin position="484"/>
        <end position="507"/>
    </location>
</feature>
<accession>A0ABS6IWV7</accession>
<evidence type="ECO:0000256" key="1">
    <source>
        <dbReference type="ARBA" id="ARBA00022612"/>
    </source>
</evidence>
<keyword evidence="2" id="KW-0812">Transmembrane</keyword>
<keyword evidence="2" id="KW-0472">Membrane</keyword>
<dbReference type="Pfam" id="PF10145">
    <property type="entry name" value="PhageMin_Tail"/>
    <property type="match status" value="1"/>
</dbReference>
<keyword evidence="1" id="KW-1188">Viral release from host cell</keyword>
<proteinExistence type="predicted"/>
<feature type="transmembrane region" description="Helical" evidence="2">
    <location>
        <begin position="788"/>
        <end position="807"/>
    </location>
</feature>
<feature type="transmembrane region" description="Helical" evidence="2">
    <location>
        <begin position="648"/>
        <end position="668"/>
    </location>
</feature>
<evidence type="ECO:0000313" key="5">
    <source>
        <dbReference type="Proteomes" id="UP001196248"/>
    </source>
</evidence>
<feature type="transmembrane region" description="Helical" evidence="2">
    <location>
        <begin position="549"/>
        <end position="573"/>
    </location>
</feature>
<dbReference type="NCBIfam" id="TIGR01760">
    <property type="entry name" value="tape_meas_TP901"/>
    <property type="match status" value="1"/>
</dbReference>
<sequence length="1054" mass="108526">MMSQSYSVQAVLSAVDNGFTSTFNTATNTAMSMGEKVSSSLKTIGNVTSVVGAATTAMGVAGLKSFGQFQQSLNTAAVVAGGTSKDIKGLSDVANKMGADLPISAQQAANAMTEMARNGASVGQIKEQFPAIAQAATAAGSDLTATAGVVQQAMNIWGNSLKSPQQAAEILVQTANMSNASIEDMQQAMATFSGTAKLANISMQDSTEAIGLLTNKGFSAAQASQDLNHAVLQMLAPSKQAKGVMDELGISFTNAQGKMKSFPQILQDLNKSMDGLTDAEKTKKLKAMFGTSGMAAIAPLMDAMKNHTNDSTKSWDAWAKAVDKAAGTGKASEKSLKDQANEMQKNIGAKVEQVGGNWEALRNTSLASHNAMSGAMLDLINKTLSWANASHNGFAKFIQGAIGLAPVLGPVVTVTGQFLAHAERLGRVAVAAGKGIWNLVARFTPLQKIAPKASAGMSKTENATKKAGKSAGESATNFLQLGTAVLEIGAGIGLATAGMATLVFATANLAKQSWAGAGALLAVTASLSAIVGVFAIAGKSIGSIGIQGAIAYAGMALLIASFSLLVAVVTQFASTGTAGLQAITAITIAITAMTAVFAIAGPALTAGAVGMLAFGVAVLMVSAGVAMINLSLAVLINAFSQLSGRISSIVPLFTAMGKGIASMITSFIQQIMTSIPLIASAVANLLTQLVVQISQHITTIANAVMQMFVQILAVIAQNMPVIMQQGVQIIQGFLQGILQGLPMIMTTIGQIVVAFLNTLAIQLPLIIQAGVNLIVAFIEGIAQGLPQIIQAAVDLIGSFILGITSAIPRLANIAVQAVIQFVYGVGYALGQVLASGSKLIQMFIKGVMDGLSGSRNAGSKNANSVKNGMKGVSLISEGVHLIAGFIQGINSKIGDVMAAAGRIANAAKNKIKSALSIHSPSRVMRNEVGIYIPAGLALGMLDNISAVTNAATQLSEAATVTVPEIDTNNFSRSLTALNSQMSNSGININGRLSANNTFNANSRSFEDQVTTLIAQAVNKLDNVDQHPEITYDTASRLNRQFNKWNADIYTSLKG</sequence>
<feature type="transmembrane region" description="Helical" evidence="2">
    <location>
        <begin position="513"/>
        <end position="537"/>
    </location>
</feature>
<dbReference type="PANTHER" id="PTHR37813">
    <property type="entry name" value="FELS-2 PROPHAGE PROTEIN"/>
    <property type="match status" value="1"/>
</dbReference>
<keyword evidence="5" id="KW-1185">Reference proteome</keyword>
<organism evidence="4 5">
    <name type="scientific">Limosilactobacillus portuensis</name>
    <dbReference type="NCBI Taxonomy" id="2742601"/>
    <lineage>
        <taxon>Bacteria</taxon>
        <taxon>Bacillati</taxon>
        <taxon>Bacillota</taxon>
        <taxon>Bacilli</taxon>
        <taxon>Lactobacillales</taxon>
        <taxon>Lactobacillaceae</taxon>
        <taxon>Limosilactobacillus</taxon>
    </lineage>
</organism>
<feature type="domain" description="Phage tail tape measure protein" evidence="3">
    <location>
        <begin position="92"/>
        <end position="290"/>
    </location>
</feature>
<evidence type="ECO:0000259" key="3">
    <source>
        <dbReference type="Pfam" id="PF10145"/>
    </source>
</evidence>
<dbReference type="InterPro" id="IPR010090">
    <property type="entry name" value="Phage_tape_meas"/>
</dbReference>
<feature type="transmembrane region" description="Helical" evidence="2">
    <location>
        <begin position="761"/>
        <end position="781"/>
    </location>
</feature>
<keyword evidence="2" id="KW-1133">Transmembrane helix</keyword>
<gene>
    <name evidence="4" type="ORF">KSL82_08900</name>
</gene>
<dbReference type="Proteomes" id="UP001196248">
    <property type="component" value="Unassembled WGS sequence"/>
</dbReference>
<evidence type="ECO:0000313" key="4">
    <source>
        <dbReference type="EMBL" id="MBU9695998.1"/>
    </source>
</evidence>
<feature type="transmembrane region" description="Helical" evidence="2">
    <location>
        <begin position="813"/>
        <end position="834"/>
    </location>
</feature>
<reference evidence="4 5" key="1">
    <citation type="submission" date="2021-06" db="EMBL/GenBank/DDBJ databases">
        <title>Limosilactobacillus angelus sp. nov., isolated from the human vagina.</title>
        <authorList>
            <person name="Chen Y.-S."/>
        </authorList>
    </citation>
    <scope>NUCLEOTIDE SEQUENCE [LARGE SCALE GENOMIC DNA]</scope>
    <source>
        <strain evidence="4 5">P5L02</strain>
    </source>
</reference>
<feature type="transmembrane region" description="Helical" evidence="2">
    <location>
        <begin position="579"/>
        <end position="600"/>
    </location>
</feature>
<comment type="caution">
    <text evidence="4">The sequence shown here is derived from an EMBL/GenBank/DDBJ whole genome shotgun (WGS) entry which is preliminary data.</text>
</comment>
<dbReference type="EMBL" id="JAHPJJ010000024">
    <property type="protein sequence ID" value="MBU9695998.1"/>
    <property type="molecule type" value="Genomic_DNA"/>
</dbReference>
<feature type="transmembrane region" description="Helical" evidence="2">
    <location>
        <begin position="700"/>
        <end position="721"/>
    </location>
</feature>
<evidence type="ECO:0000256" key="2">
    <source>
        <dbReference type="SAM" id="Phobius"/>
    </source>
</evidence>